<reference evidence="2" key="2">
    <citation type="submission" date="2021-04" db="EMBL/GenBank/DDBJ databases">
        <authorList>
            <person name="Gilroy R."/>
        </authorList>
    </citation>
    <scope>NUCLEOTIDE SEQUENCE</scope>
    <source>
        <strain evidence="2">CHK195-6426</strain>
    </source>
</reference>
<dbReference type="CDD" id="cd03811">
    <property type="entry name" value="GT4_GT28_WabH-like"/>
    <property type="match status" value="1"/>
</dbReference>
<dbReference type="Pfam" id="PF00534">
    <property type="entry name" value="Glycos_transf_1"/>
    <property type="match status" value="1"/>
</dbReference>
<dbReference type="PANTHER" id="PTHR12526:SF630">
    <property type="entry name" value="GLYCOSYLTRANSFERASE"/>
    <property type="match status" value="1"/>
</dbReference>
<dbReference type="AlphaFoldDB" id="A0A9D1R8L1"/>
<organism evidence="2 3">
    <name type="scientific">Candidatus Acetatifactor stercoripullorum</name>
    <dbReference type="NCBI Taxonomy" id="2838414"/>
    <lineage>
        <taxon>Bacteria</taxon>
        <taxon>Bacillati</taxon>
        <taxon>Bacillota</taxon>
        <taxon>Clostridia</taxon>
        <taxon>Lachnospirales</taxon>
        <taxon>Lachnospiraceae</taxon>
        <taxon>Acetatifactor</taxon>
    </lineage>
</organism>
<evidence type="ECO:0000259" key="1">
    <source>
        <dbReference type="Pfam" id="PF00534"/>
    </source>
</evidence>
<feature type="domain" description="Glycosyl transferase family 1" evidence="1">
    <location>
        <begin position="234"/>
        <end position="381"/>
    </location>
</feature>
<dbReference type="SUPFAM" id="SSF53756">
    <property type="entry name" value="UDP-Glycosyltransferase/glycogen phosphorylase"/>
    <property type="match status" value="1"/>
</dbReference>
<dbReference type="PANTHER" id="PTHR12526">
    <property type="entry name" value="GLYCOSYLTRANSFERASE"/>
    <property type="match status" value="1"/>
</dbReference>
<dbReference type="InterPro" id="IPR001296">
    <property type="entry name" value="Glyco_trans_1"/>
</dbReference>
<proteinExistence type="predicted"/>
<accession>A0A9D1R8L1</accession>
<dbReference type="Proteomes" id="UP000824265">
    <property type="component" value="Unassembled WGS sequence"/>
</dbReference>
<dbReference type="Gene3D" id="3.40.50.2000">
    <property type="entry name" value="Glycogen Phosphorylase B"/>
    <property type="match status" value="2"/>
</dbReference>
<name>A0A9D1R8L1_9FIRM</name>
<comment type="caution">
    <text evidence="2">The sequence shown here is derived from an EMBL/GenBank/DDBJ whole genome shotgun (WGS) entry which is preliminary data.</text>
</comment>
<dbReference type="EMBL" id="DXGH01000073">
    <property type="protein sequence ID" value="HIW82508.1"/>
    <property type="molecule type" value="Genomic_DNA"/>
</dbReference>
<reference evidence="2" key="1">
    <citation type="journal article" date="2021" name="PeerJ">
        <title>Extensive microbial diversity within the chicken gut microbiome revealed by metagenomics and culture.</title>
        <authorList>
            <person name="Gilroy R."/>
            <person name="Ravi A."/>
            <person name="Getino M."/>
            <person name="Pursley I."/>
            <person name="Horton D.L."/>
            <person name="Alikhan N.F."/>
            <person name="Baker D."/>
            <person name="Gharbi K."/>
            <person name="Hall N."/>
            <person name="Watson M."/>
            <person name="Adriaenssens E.M."/>
            <person name="Foster-Nyarko E."/>
            <person name="Jarju S."/>
            <person name="Secka A."/>
            <person name="Antonio M."/>
            <person name="Oren A."/>
            <person name="Chaudhuri R.R."/>
            <person name="La Ragione R."/>
            <person name="Hildebrand F."/>
            <person name="Pallen M.J."/>
        </authorList>
    </citation>
    <scope>NUCLEOTIDE SEQUENCE</scope>
    <source>
        <strain evidence="2">CHK195-6426</strain>
    </source>
</reference>
<gene>
    <name evidence="2" type="ORF">H9742_13480</name>
</gene>
<evidence type="ECO:0000313" key="3">
    <source>
        <dbReference type="Proteomes" id="UP000824265"/>
    </source>
</evidence>
<evidence type="ECO:0000313" key="2">
    <source>
        <dbReference type="EMBL" id="HIW82508.1"/>
    </source>
</evidence>
<sequence>MKRILIVINTLGMAGAETALLELVRHINPREYQTDLYVLLGQGELVHRLPEHIRLLNRRYSDCSVLSREGKKLLFSNTLRALAARGNLFFLLPYLAGNFWEMAGKKRILPDKLMWRALSDGAERFDRVYDLAVAFLEGGASYYVADHVKAKKKAAFIHVDYTRAGYTRRLDRDCYLKFDRIFTVSDEVRKAFLKVYPQCREKTEIFHNLVDREGILKKAQLPGGFSDSFQGLRILTVGRLTAQKALEVSVEAMALLKKSGENVRWYVLGEGDERRFLEGKIRQLGLERDFLLLGAVPNPYPYLRQADIYVHASRYEGKSIAIQEAQILGKPILVSDCSGNREQVKPMEDGMMCSLTPEGIRDGVQALIHDGDLRKRLGLAAAARSFGDASELEKLFCLLA</sequence>
<protein>
    <submittedName>
        <fullName evidence="2">Glycosyltransferase</fullName>
    </submittedName>
</protein>
<dbReference type="GO" id="GO:0016757">
    <property type="term" value="F:glycosyltransferase activity"/>
    <property type="evidence" value="ECO:0007669"/>
    <property type="project" value="InterPro"/>
</dbReference>